<evidence type="ECO:0000256" key="1">
    <source>
        <dbReference type="ARBA" id="ARBA00022741"/>
    </source>
</evidence>
<dbReference type="InterPro" id="IPR005144">
    <property type="entry name" value="ATP-cone_dom"/>
</dbReference>
<name>A0A2G9YD85_9BACT</name>
<dbReference type="Pfam" id="PF13597">
    <property type="entry name" value="NRDD"/>
    <property type="match status" value="1"/>
</dbReference>
<dbReference type="GO" id="GO:0008998">
    <property type="term" value="F:ribonucleoside-triphosphate reductase (thioredoxin) activity"/>
    <property type="evidence" value="ECO:0007669"/>
    <property type="project" value="InterPro"/>
</dbReference>
<protein>
    <submittedName>
        <fullName evidence="5">Anaerobic ribonucleoside-triphosphate reductase</fullName>
    </submittedName>
</protein>
<reference evidence="5 6" key="1">
    <citation type="submission" date="2017-09" db="EMBL/GenBank/DDBJ databases">
        <title>Depth-based differentiation of microbial function through sediment-hosted aquifers and enrichment of novel symbionts in the deep terrestrial subsurface.</title>
        <authorList>
            <person name="Probst A.J."/>
            <person name="Ladd B."/>
            <person name="Jarett J.K."/>
            <person name="Geller-Mcgrath D.E."/>
            <person name="Sieber C.M."/>
            <person name="Emerson J.B."/>
            <person name="Anantharaman K."/>
            <person name="Thomas B.C."/>
            <person name="Malmstrom R."/>
            <person name="Stieglmeier M."/>
            <person name="Klingl A."/>
            <person name="Woyke T."/>
            <person name="Ryan C.M."/>
            <person name="Banfield J.F."/>
        </authorList>
    </citation>
    <scope>NUCLEOTIDE SEQUENCE [LARGE SCALE GENOMIC DNA]</scope>
    <source>
        <strain evidence="5">CG23_combo_of_CG06-09_8_20_14_all_37_13</strain>
    </source>
</reference>
<dbReference type="NCBIfam" id="TIGR02487">
    <property type="entry name" value="NrdD"/>
    <property type="match status" value="1"/>
</dbReference>
<dbReference type="GO" id="GO:0031250">
    <property type="term" value="C:anaerobic ribonucleoside-triphosphate reductase complex"/>
    <property type="evidence" value="ECO:0007669"/>
    <property type="project" value="TreeGrafter"/>
</dbReference>
<evidence type="ECO:0000256" key="2">
    <source>
        <dbReference type="ARBA" id="ARBA00022840"/>
    </source>
</evidence>
<dbReference type="Gene3D" id="3.20.70.20">
    <property type="match status" value="1"/>
</dbReference>
<dbReference type="SUPFAM" id="SSF51998">
    <property type="entry name" value="PFL-like glycyl radical enzymes"/>
    <property type="match status" value="1"/>
</dbReference>
<sequence length="703" mass="79683">MKPRQEKLDLPKEFISDVTDIALFVRTSDEEVKKWDKQKITESLLRETKIKPGIAARVAAEVERKIIDYKIKVVTAPLVRELVNAELLARGLEKTRKKYSRLGAPLYDVENIIISQRNKDNANVPHGPEATNLTLAEKIKKEYALLNIFSQDVTDAHLRGDIHLHDLGMIDRPYCSGQNMDYIKKFGLDCATLISQAGPAKHPEVLIAHLIKFSASLQCTFAGAIGWDAINLFLAPFLVGRSKKELKQLAQILIYEFNQQAVARGGQAIFSDINVYWEVPKHFADTPAIGPGGEYTGKKYKDYEKEAQGFAMALFENYLEGDSAGRPFFWPKPDVHMTEKLFQTPNHDKFLNFISEVASSKGNTYYVFDRGETAKISECCRLAFKLGKDDLKDAKTPWKMRYSAMQNITINLPRIAYRARGKDEMLFAHLTNIMELTAKAHRQKRLFIERLLNMGQAGPLAFLTIKRDDEPYYRLNKASHLIGMVGLNEMVQYHLGQELHESISALKFGLKVIAHMNLTAEKLSKRYGLNFNLEQSPAETTAYRFAKLDYREYPKQAIKVLKGNLAKDEIYYTNSTLLNLGAMLDPIERVKTEGMFHPLINAGSISHLWLGESNPPAAGLANFVKKTFQQTTNDQIAFSPEFTNCNDCNKTARGLKEKCSFCGSKNIDAITRVTGYFSRTSMWNKGKIGELKDRYRNSVDKIN</sequence>
<keyword evidence="2 3" id="KW-0067">ATP-binding</keyword>
<gene>
    <name evidence="5" type="primary">nrdD</name>
    <name evidence="5" type="ORF">COX44_01275</name>
</gene>
<dbReference type="GO" id="GO:0009265">
    <property type="term" value="P:2'-deoxyribonucleotide biosynthetic process"/>
    <property type="evidence" value="ECO:0007669"/>
    <property type="project" value="TreeGrafter"/>
</dbReference>
<evidence type="ECO:0000256" key="3">
    <source>
        <dbReference type="PROSITE-ProRule" id="PRU00492"/>
    </source>
</evidence>
<dbReference type="PANTHER" id="PTHR21075">
    <property type="entry name" value="ANAEROBIC RIBONUCLEOSIDE-TRIPHOSPHATE REDUCTASE"/>
    <property type="match status" value="1"/>
</dbReference>
<evidence type="ECO:0000313" key="5">
    <source>
        <dbReference type="EMBL" id="PIP17195.1"/>
    </source>
</evidence>
<dbReference type="GO" id="GO:0005524">
    <property type="term" value="F:ATP binding"/>
    <property type="evidence" value="ECO:0007669"/>
    <property type="project" value="UniProtKB-UniRule"/>
</dbReference>
<dbReference type="PANTHER" id="PTHR21075:SF0">
    <property type="entry name" value="ANAEROBIC RIBONUCLEOSIDE-TRIPHOSPHATE REDUCTASE"/>
    <property type="match status" value="1"/>
</dbReference>
<dbReference type="Pfam" id="PF03477">
    <property type="entry name" value="ATP-cone"/>
    <property type="match status" value="1"/>
</dbReference>
<dbReference type="EMBL" id="PCRH01000027">
    <property type="protein sequence ID" value="PIP17195.1"/>
    <property type="molecule type" value="Genomic_DNA"/>
</dbReference>
<dbReference type="GO" id="GO:0006260">
    <property type="term" value="P:DNA replication"/>
    <property type="evidence" value="ECO:0007669"/>
    <property type="project" value="InterPro"/>
</dbReference>
<dbReference type="AlphaFoldDB" id="A0A2G9YD85"/>
<accession>A0A2G9YD85</accession>
<evidence type="ECO:0000313" key="6">
    <source>
        <dbReference type="Proteomes" id="UP000231480"/>
    </source>
</evidence>
<feature type="domain" description="ATP-cone" evidence="4">
    <location>
        <begin position="23"/>
        <end position="115"/>
    </location>
</feature>
<organism evidence="5 6">
    <name type="scientific">Candidatus Portnoybacteria bacterium CG23_combo_of_CG06-09_8_20_14_all_37_13</name>
    <dbReference type="NCBI Taxonomy" id="1974819"/>
    <lineage>
        <taxon>Bacteria</taxon>
        <taxon>Candidatus Portnoyibacteriota</taxon>
    </lineage>
</organism>
<dbReference type="Proteomes" id="UP000231480">
    <property type="component" value="Unassembled WGS sequence"/>
</dbReference>
<proteinExistence type="predicted"/>
<dbReference type="InterPro" id="IPR012833">
    <property type="entry name" value="NrdD"/>
</dbReference>
<comment type="caution">
    <text evidence="5">The sequence shown here is derived from an EMBL/GenBank/DDBJ whole genome shotgun (WGS) entry which is preliminary data.</text>
</comment>
<keyword evidence="1 3" id="KW-0547">Nucleotide-binding</keyword>
<dbReference type="GO" id="GO:0004748">
    <property type="term" value="F:ribonucleoside-diphosphate reductase activity, thioredoxin disulfide as acceptor"/>
    <property type="evidence" value="ECO:0007669"/>
    <property type="project" value="TreeGrafter"/>
</dbReference>
<evidence type="ECO:0000259" key="4">
    <source>
        <dbReference type="PROSITE" id="PS51161"/>
    </source>
</evidence>
<dbReference type="PROSITE" id="PS51161">
    <property type="entry name" value="ATP_CONE"/>
    <property type="match status" value="1"/>
</dbReference>